<evidence type="ECO:0000313" key="5">
    <source>
        <dbReference type="Proteomes" id="UP000297564"/>
    </source>
</evidence>
<comment type="caution">
    <text evidence="4">The sequence shown here is derived from an EMBL/GenBank/DDBJ whole genome shotgun (WGS) entry which is preliminary data.</text>
</comment>
<dbReference type="Proteomes" id="UP000297564">
    <property type="component" value="Unassembled WGS sequence"/>
</dbReference>
<dbReference type="OrthoDB" id="8907874at2"/>
<dbReference type="PANTHER" id="PTHR36577:SF3">
    <property type="entry name" value="DUF521 DOMAIN PROTEIN (AFU_ORTHOLOGUE AFUA_6G00490)"/>
    <property type="match status" value="1"/>
</dbReference>
<keyword evidence="5" id="KW-1185">Reference proteome</keyword>
<dbReference type="Gene3D" id="3.50.30.10">
    <property type="entry name" value="Phosphohistidine domain"/>
    <property type="match status" value="1"/>
</dbReference>
<reference evidence="4 5" key="1">
    <citation type="submission" date="2019-03" db="EMBL/GenBank/DDBJ databases">
        <title>Ramlibacter rhizophilus CCTCC AB2015357, whole genome shotgun sequence.</title>
        <authorList>
            <person name="Zhang X."/>
            <person name="Feng G."/>
            <person name="Zhu H."/>
        </authorList>
    </citation>
    <scope>NUCLEOTIDE SEQUENCE [LARGE SCALE GENOMIC DNA]</scope>
    <source>
        <strain evidence="4 5">CCTCC AB2015357</strain>
    </source>
</reference>
<dbReference type="CDD" id="cd01356">
    <property type="entry name" value="AcnX_swivel"/>
    <property type="match status" value="1"/>
</dbReference>
<evidence type="ECO:0000256" key="1">
    <source>
        <dbReference type="ARBA" id="ARBA00023239"/>
    </source>
</evidence>
<keyword evidence="1" id="KW-0456">Lyase</keyword>
<proteinExistence type="predicted"/>
<feature type="region of interest" description="Disordered" evidence="2">
    <location>
        <begin position="1"/>
        <end position="57"/>
    </location>
</feature>
<dbReference type="InterPro" id="IPR002840">
    <property type="entry name" value="PMDh-S-like_dom"/>
</dbReference>
<evidence type="ECO:0000313" key="4">
    <source>
        <dbReference type="EMBL" id="TFY98635.1"/>
    </source>
</evidence>
<dbReference type="SUPFAM" id="SSF52016">
    <property type="entry name" value="LeuD/IlvD-like"/>
    <property type="match status" value="1"/>
</dbReference>
<gene>
    <name evidence="4" type="ORF">EZ242_13985</name>
</gene>
<accession>A0A4Z0BH48</accession>
<sequence length="195" mass="20667">MKSLEAFSSHAAPTPTLPQGGREQVIPSVEGLRPPPRLGEGGGGGPERQHPSDTETITIRGRKVVPGVAEGEALVTREEISGWGGVDPRDGTIVETRHELRGQSFAGKVLVFPGAKGSSGWSAQFHVARVMGTAPAAWLFNKMTTKIALGAVVSHAPAMTDFDRDPLEIIRTGDWVRVDADAGLVTITRKTLKSS</sequence>
<dbReference type="AlphaFoldDB" id="A0A4Z0BH48"/>
<evidence type="ECO:0000259" key="3">
    <source>
        <dbReference type="Pfam" id="PF01989"/>
    </source>
</evidence>
<dbReference type="PANTHER" id="PTHR36577">
    <property type="entry name" value="DUF521 DOMAIN PROTEIN (AFU_ORTHOLOGUE AFUA_6G00490)"/>
    <property type="match status" value="1"/>
</dbReference>
<dbReference type="GO" id="GO:0016829">
    <property type="term" value="F:lyase activity"/>
    <property type="evidence" value="ECO:0007669"/>
    <property type="project" value="UniProtKB-KW"/>
</dbReference>
<protein>
    <submittedName>
        <fullName evidence="4">DUF126 domain-containing protein</fullName>
    </submittedName>
</protein>
<feature type="domain" description="Phosphomevalonate dehydratase small subunit-like" evidence="3">
    <location>
        <begin position="80"/>
        <end position="159"/>
    </location>
</feature>
<name>A0A4Z0BH48_9BURK</name>
<dbReference type="Pfam" id="PF01989">
    <property type="entry name" value="AcnX_swivel_put"/>
    <property type="match status" value="1"/>
</dbReference>
<organism evidence="4 5">
    <name type="scientific">Ramlibacter rhizophilus</name>
    <dbReference type="NCBI Taxonomy" id="1781167"/>
    <lineage>
        <taxon>Bacteria</taxon>
        <taxon>Pseudomonadati</taxon>
        <taxon>Pseudomonadota</taxon>
        <taxon>Betaproteobacteria</taxon>
        <taxon>Burkholderiales</taxon>
        <taxon>Comamonadaceae</taxon>
        <taxon>Ramlibacter</taxon>
    </lineage>
</organism>
<dbReference type="EMBL" id="SMLL01000005">
    <property type="protein sequence ID" value="TFY98635.1"/>
    <property type="molecule type" value="Genomic_DNA"/>
</dbReference>
<evidence type="ECO:0000256" key="2">
    <source>
        <dbReference type="SAM" id="MobiDB-lite"/>
    </source>
</evidence>